<dbReference type="Proteomes" id="UP001241748">
    <property type="component" value="Unassembled WGS sequence"/>
</dbReference>
<evidence type="ECO:0000256" key="1">
    <source>
        <dbReference type="SAM" id="MobiDB-lite"/>
    </source>
</evidence>
<dbReference type="InterPro" id="IPR012347">
    <property type="entry name" value="Ferritin-like"/>
</dbReference>
<comment type="caution">
    <text evidence="2">The sequence shown here is derived from an EMBL/GenBank/DDBJ whole genome shotgun (WGS) entry which is preliminary data.</text>
</comment>
<keyword evidence="3" id="KW-1185">Reference proteome</keyword>
<evidence type="ECO:0000313" key="3">
    <source>
        <dbReference type="Proteomes" id="UP001241748"/>
    </source>
</evidence>
<organism evidence="2 3">
    <name type="scientific">Neobacillus driksii</name>
    <dbReference type="NCBI Taxonomy" id="3035913"/>
    <lineage>
        <taxon>Bacteria</taxon>
        <taxon>Bacillati</taxon>
        <taxon>Bacillota</taxon>
        <taxon>Bacilli</taxon>
        <taxon>Bacillales</taxon>
        <taxon>Bacillaceae</taxon>
        <taxon>Neobacillus</taxon>
    </lineage>
</organism>
<accession>A0ABV4YUY7</accession>
<dbReference type="InterPro" id="IPR021617">
    <property type="entry name" value="DUF3231"/>
</dbReference>
<evidence type="ECO:0000313" key="2">
    <source>
        <dbReference type="EMBL" id="MFB3167903.1"/>
    </source>
</evidence>
<dbReference type="RefSeq" id="WP_306074016.1">
    <property type="nucleotide sequence ID" value="NZ_JAROBZ020000001.1"/>
</dbReference>
<dbReference type="Gene3D" id="1.20.1260.10">
    <property type="match status" value="2"/>
</dbReference>
<proteinExistence type="predicted"/>
<reference evidence="2 3" key="1">
    <citation type="submission" date="2024-05" db="EMBL/GenBank/DDBJ databases">
        <authorList>
            <person name="Venkateswaran K."/>
        </authorList>
    </citation>
    <scope>NUCLEOTIDE SEQUENCE [LARGE SCALE GENOMIC DNA]</scope>
    <source>
        <strain evidence="2 3">179-C4-2-HS</strain>
    </source>
</reference>
<protein>
    <submittedName>
        <fullName evidence="2">DUF3231 family protein</fullName>
    </submittedName>
</protein>
<feature type="region of interest" description="Disordered" evidence="1">
    <location>
        <begin position="321"/>
        <end position="345"/>
    </location>
</feature>
<gene>
    <name evidence="2" type="ORF">P5G62_012380</name>
</gene>
<sequence>MDPIRISLTAPEVSSLWTQFMFETMSIGFIKYALEHIKDEDIIQIYKHSLELSEGHVQNVKEFFAGEGVPIPKGFTDEDVNIHAPRLFQDPFYLYYIYIMTLQGLTGYSLSLSTSIRADLRKYYITCNTETMVLFEKVIDSLLTKGLFSRPAVLTPSEAIDFVKHQSFLTGWFGERRPLTGIEIGDITFNMNKMHMHVALKVGFSQVAASKKVRQYINRGMEISTKHIAAFEKIFREEKLNSPISWQSHVTSSTTSPFSDKWMMYQVQLSSQIAIAFYGTALSVTSRADIAEKYMAMIAELIRFAEDGVNLMIENGWMEEPPKASDRRTLSKGRKEGIENNIQEK</sequence>
<dbReference type="EMBL" id="JAROBZ020000001">
    <property type="protein sequence ID" value="MFB3167903.1"/>
    <property type="molecule type" value="Genomic_DNA"/>
</dbReference>
<dbReference type="Pfam" id="PF11553">
    <property type="entry name" value="DUF3231"/>
    <property type="match status" value="2"/>
</dbReference>
<name>A0ABV4YUY7_9BACI</name>